<feature type="domain" description="ATP-grasp" evidence="2">
    <location>
        <begin position="17"/>
        <end position="222"/>
    </location>
</feature>
<dbReference type="GO" id="GO:0005524">
    <property type="term" value="F:ATP binding"/>
    <property type="evidence" value="ECO:0007669"/>
    <property type="project" value="UniProtKB-UniRule"/>
</dbReference>
<sequence>MVIQSSHHTLVRDRRLADELRVLGFDVASQSHASVAIGADKVLMKRFLDRHGFATPRWSSAARWGLGADTGHQVVKARHGTQSENTRLALPGERPSAPDVLHEEYEPGTEYSVIVHRDGDRVITFPPVWKGRTSLDLVPPWRRLRLCPYHRLPEPVATEMHHLSTAIADAADTCGYLEIEYLVTDKGAVTVLELNPRISGTMRIVAMATNVMLFSSRRLGALPDRVFPVRWAAEVPYGGEHFSAPEDQVFATSRLTVASDDPAQLREKLVRFGGKQTDLHAAAFQVA</sequence>
<dbReference type="eggNOG" id="COG1181">
    <property type="taxonomic scope" value="Bacteria"/>
</dbReference>
<keyword evidence="4" id="KW-1185">Reference proteome</keyword>
<dbReference type="AlphaFoldDB" id="A0A1W2CUL8"/>
<dbReference type="OrthoDB" id="5188190at2"/>
<dbReference type="EMBL" id="FWYC01000006">
    <property type="protein sequence ID" value="SMC88913.1"/>
    <property type="molecule type" value="Genomic_DNA"/>
</dbReference>
<reference evidence="4" key="1">
    <citation type="submission" date="2017-04" db="EMBL/GenBank/DDBJ databases">
        <authorList>
            <person name="Varghese N."/>
            <person name="Submissions S."/>
        </authorList>
    </citation>
    <scope>NUCLEOTIDE SEQUENCE [LARGE SCALE GENOMIC DNA]</scope>
    <source>
        <strain evidence="4">DSM 44073</strain>
    </source>
</reference>
<name>A0A1W2CUL8_9PSEU</name>
<dbReference type="InterPro" id="IPR011761">
    <property type="entry name" value="ATP-grasp"/>
</dbReference>
<dbReference type="SUPFAM" id="SSF56059">
    <property type="entry name" value="Glutathione synthetase ATP-binding domain-like"/>
    <property type="match status" value="1"/>
</dbReference>
<proteinExistence type="predicted"/>
<dbReference type="RefSeq" id="WP_159460445.1">
    <property type="nucleotide sequence ID" value="NZ_FWYC01000006.1"/>
</dbReference>
<dbReference type="Proteomes" id="UP000192840">
    <property type="component" value="Unassembled WGS sequence"/>
</dbReference>
<evidence type="ECO:0000313" key="4">
    <source>
        <dbReference type="Proteomes" id="UP000192840"/>
    </source>
</evidence>
<dbReference type="GO" id="GO:0046872">
    <property type="term" value="F:metal ion binding"/>
    <property type="evidence" value="ECO:0007669"/>
    <property type="project" value="InterPro"/>
</dbReference>
<organism evidence="3 4">
    <name type="scientific">Lentzea albidocapillata</name>
    <dbReference type="NCBI Taxonomy" id="40571"/>
    <lineage>
        <taxon>Bacteria</taxon>
        <taxon>Bacillati</taxon>
        <taxon>Actinomycetota</taxon>
        <taxon>Actinomycetes</taxon>
        <taxon>Pseudonocardiales</taxon>
        <taxon>Pseudonocardiaceae</taxon>
        <taxon>Lentzea</taxon>
    </lineage>
</organism>
<dbReference type="PROSITE" id="PS50975">
    <property type="entry name" value="ATP_GRASP"/>
    <property type="match status" value="1"/>
</dbReference>
<gene>
    <name evidence="3" type="ORF">SAMN05660733_02371</name>
</gene>
<dbReference type="STRING" id="40571.SAMN05660733_02371"/>
<protein>
    <submittedName>
        <fullName evidence="3">ATP-grasp domain-containing protein</fullName>
    </submittedName>
</protein>
<dbReference type="Pfam" id="PF02655">
    <property type="entry name" value="ATP-grasp_3"/>
    <property type="match status" value="1"/>
</dbReference>
<accession>A0A1W2CUL8</accession>
<evidence type="ECO:0000313" key="3">
    <source>
        <dbReference type="EMBL" id="SMC88913.1"/>
    </source>
</evidence>
<keyword evidence="1" id="KW-0067">ATP-binding</keyword>
<keyword evidence="1" id="KW-0547">Nucleotide-binding</keyword>
<dbReference type="InterPro" id="IPR003806">
    <property type="entry name" value="ATP-grasp_PylC-type"/>
</dbReference>
<evidence type="ECO:0000256" key="1">
    <source>
        <dbReference type="PROSITE-ProRule" id="PRU00409"/>
    </source>
</evidence>
<dbReference type="InterPro" id="IPR005479">
    <property type="entry name" value="CPAse_ATP-bd"/>
</dbReference>
<dbReference type="PROSITE" id="PS00867">
    <property type="entry name" value="CPSASE_2"/>
    <property type="match status" value="1"/>
</dbReference>
<dbReference type="Gene3D" id="3.30.470.20">
    <property type="entry name" value="ATP-grasp fold, B domain"/>
    <property type="match status" value="1"/>
</dbReference>
<evidence type="ECO:0000259" key="2">
    <source>
        <dbReference type="PROSITE" id="PS50975"/>
    </source>
</evidence>